<evidence type="ECO:0000256" key="7">
    <source>
        <dbReference type="ARBA" id="ARBA00023315"/>
    </source>
</evidence>
<dbReference type="GO" id="GO:0003682">
    <property type="term" value="F:chromatin binding"/>
    <property type="evidence" value="ECO:0007669"/>
    <property type="project" value="EnsemblFungi"/>
</dbReference>
<evidence type="ECO:0000256" key="12">
    <source>
        <dbReference type="PIRSR" id="PIRSR038084-3"/>
    </source>
</evidence>
<dbReference type="EMBL" id="LYUB02000008">
    <property type="protein sequence ID" value="OVF08536.1"/>
    <property type="molecule type" value="Genomic_DNA"/>
</dbReference>
<dbReference type="EC" id="2.3.1.48" evidence="3 9"/>
<evidence type="ECO:0000256" key="1">
    <source>
        <dbReference type="ARBA" id="ARBA00004123"/>
    </source>
</evidence>
<dbReference type="Pfam" id="PF10394">
    <property type="entry name" value="Hat1_N"/>
    <property type="match status" value="1"/>
</dbReference>
<evidence type="ECO:0000256" key="11">
    <source>
        <dbReference type="PIRSR" id="PIRSR038084-2"/>
    </source>
</evidence>
<dbReference type="Proteomes" id="UP000195602">
    <property type="component" value="Unassembled WGS sequence"/>
</dbReference>
<dbReference type="GO" id="GO:0000123">
    <property type="term" value="C:histone acetyltransferase complex"/>
    <property type="evidence" value="ECO:0007669"/>
    <property type="project" value="EnsemblFungi"/>
</dbReference>
<evidence type="ECO:0000256" key="6">
    <source>
        <dbReference type="ARBA" id="ARBA00023242"/>
    </source>
</evidence>
<dbReference type="GO" id="GO:0005737">
    <property type="term" value="C:cytoplasm"/>
    <property type="evidence" value="ECO:0007669"/>
    <property type="project" value="UniProtKB-SubCell"/>
</dbReference>
<sequence>MPSDEQVNLAVASLQPEVWTSSSNEALSIFITDTKGSAQSFKPTFTYPIFGDAESIFGYKDLSILLCFDAVTFRPFLNVKWGAKLDQTEVDPKTKMLEFLPESTVFKDELKWREEIDAESQSYEIPGKIVGEPFSRDGEQYAIYRLDLASERGIELQKRLQILVLLFIEAGSFIDYSDPLWDVYVMYKVSDPKFPEVVGFTTAYNYWKYPGHASFDEGKVETRKKISQFIVLPIHQGKKLGGEMYSHLYKSWMQDGNVVEIVVEDPSESFDDLRDRVDFTRLVETKKLDLSSLTVAQASDPKWFNELKTKEKLEKRQLQRLLEMAFFYQLSHNIASDTKKAVRLFVKRRLYEKNKEALATLDGPTRLDKLQTAYEALEADYHRILEPITINVKRAAPADEGVASKRSKIQ</sequence>
<feature type="domain" description="Histone acetyl transferase HAT1 N-terminal" evidence="13">
    <location>
        <begin position="19"/>
        <end position="169"/>
    </location>
</feature>
<dbReference type="InterPro" id="IPR019467">
    <property type="entry name" value="Hat1_N"/>
</dbReference>
<evidence type="ECO:0000256" key="8">
    <source>
        <dbReference type="ARBA" id="ARBA00048017"/>
    </source>
</evidence>
<protein>
    <recommendedName>
        <fullName evidence="4 9">Histone acetyltransferase type B catalytic subunit</fullName>
        <ecNumber evidence="3 9">2.3.1.48</ecNumber>
    </recommendedName>
</protein>
<dbReference type="Gene3D" id="3.40.630.30">
    <property type="match status" value="1"/>
</dbReference>
<dbReference type="OMA" id="WTCDAND"/>
<comment type="similarity">
    <text evidence="2 9">Belongs to the HAT1 family.</text>
</comment>
<evidence type="ECO:0000256" key="9">
    <source>
        <dbReference type="PIRNR" id="PIRNR038084"/>
    </source>
</evidence>
<dbReference type="InterPro" id="IPR037113">
    <property type="entry name" value="Hat1_N_sf"/>
</dbReference>
<dbReference type="InterPro" id="IPR013523">
    <property type="entry name" value="Hist_AcTrfase_HAT1_C"/>
</dbReference>
<dbReference type="GO" id="GO:0000781">
    <property type="term" value="C:chromosome, telomeric region"/>
    <property type="evidence" value="ECO:0007669"/>
    <property type="project" value="GOC"/>
</dbReference>
<comment type="function">
    <text evidence="9">Catalytic component of the histone acetylase B (HAT-B) complex. Has intrinsic substrate specificity that modifies lysine in recognition sequence GXGKXG. Involved in DNA double-strand break repair.</text>
</comment>
<keyword evidence="9" id="KW-0963">Cytoplasm</keyword>
<feature type="binding site" evidence="11">
    <location>
        <position position="276"/>
    </location>
    <ligand>
        <name>acetyl-CoA</name>
        <dbReference type="ChEBI" id="CHEBI:57288"/>
    </ligand>
</feature>
<organism evidence="14 15">
    <name type="scientific">Clavispora lusitaniae</name>
    <name type="common">Candida lusitaniae</name>
    <dbReference type="NCBI Taxonomy" id="36911"/>
    <lineage>
        <taxon>Eukaryota</taxon>
        <taxon>Fungi</taxon>
        <taxon>Dikarya</taxon>
        <taxon>Ascomycota</taxon>
        <taxon>Saccharomycotina</taxon>
        <taxon>Pichiomycetes</taxon>
        <taxon>Metschnikowiaceae</taxon>
        <taxon>Clavispora</taxon>
    </lineage>
</organism>
<dbReference type="SUPFAM" id="SSF55729">
    <property type="entry name" value="Acyl-CoA N-acyltransferases (Nat)"/>
    <property type="match status" value="1"/>
</dbReference>
<evidence type="ECO:0000313" key="15">
    <source>
        <dbReference type="Proteomes" id="UP000195602"/>
    </source>
</evidence>
<feature type="site" description="Interaction with histone H4 N-terminus" evidence="12">
    <location>
        <position position="181"/>
    </location>
</feature>
<name>A0AA91T1W7_CLALS</name>
<proteinExistence type="inferred from homology"/>
<dbReference type="GO" id="GO:0006302">
    <property type="term" value="P:double-strand break repair"/>
    <property type="evidence" value="ECO:0007669"/>
    <property type="project" value="EnsemblFungi"/>
</dbReference>
<keyword evidence="6 9" id="KW-0539">Nucleus</keyword>
<dbReference type="PIRSF" id="PIRSF038084">
    <property type="entry name" value="HAT-B_cat"/>
    <property type="match status" value="1"/>
</dbReference>
<dbReference type="InterPro" id="IPR016181">
    <property type="entry name" value="Acyl_CoA_acyltransferase"/>
</dbReference>
<feature type="region of interest" description="Interaction with histone H4 N-terminus" evidence="11">
    <location>
        <begin position="204"/>
        <end position="206"/>
    </location>
</feature>
<feature type="region of interest" description="Interaction with histone H4 N-terminus" evidence="11">
    <location>
        <begin position="52"/>
        <end position="54"/>
    </location>
</feature>
<comment type="caution">
    <text evidence="14">The sequence shown here is derived from an EMBL/GenBank/DDBJ whole genome shotgun (WGS) entry which is preliminary data.</text>
</comment>
<dbReference type="KEGG" id="clus:A9F13_08g02486"/>
<evidence type="ECO:0000256" key="3">
    <source>
        <dbReference type="ARBA" id="ARBA00013184"/>
    </source>
</evidence>
<gene>
    <name evidence="14" type="ORF">A9F13_08g02486</name>
</gene>
<comment type="subunit">
    <text evidence="9">Component of the HAT-B complex composed of at least HAT1 and HAT2. The HAT-B complex binds to histone H4 tail.</text>
</comment>
<reference evidence="14 15" key="1">
    <citation type="submission" date="2017-04" db="EMBL/GenBank/DDBJ databases">
        <title>Draft genome of the yeast Clavispora lusitaniae type strain CBS 6936.</title>
        <authorList>
            <person name="Durrens P."/>
            <person name="Klopp C."/>
            <person name="Biteau N."/>
            <person name="Fitton-Ouhabi V."/>
            <person name="Dementhon K."/>
            <person name="Accoceberry I."/>
            <person name="Sherman D.J."/>
            <person name="Noel T."/>
        </authorList>
    </citation>
    <scope>NUCLEOTIDE SEQUENCE [LARGE SCALE GENOMIC DNA]</scope>
    <source>
        <strain evidence="14 15">CBS 6936</strain>
    </source>
</reference>
<evidence type="ECO:0000256" key="5">
    <source>
        <dbReference type="ARBA" id="ARBA00022679"/>
    </source>
</evidence>
<evidence type="ECO:0000259" key="13">
    <source>
        <dbReference type="Pfam" id="PF10394"/>
    </source>
</evidence>
<dbReference type="AlphaFoldDB" id="A0AA91T1W7"/>
<evidence type="ECO:0000256" key="4">
    <source>
        <dbReference type="ARBA" id="ARBA00021268"/>
    </source>
</evidence>
<dbReference type="GO" id="GO:0031509">
    <property type="term" value="P:subtelomeric heterochromatin formation"/>
    <property type="evidence" value="ECO:0007669"/>
    <property type="project" value="EnsemblFungi"/>
</dbReference>
<dbReference type="Pfam" id="PF21184">
    <property type="entry name" value="HAT1_C_fung"/>
    <property type="match status" value="1"/>
</dbReference>
<comment type="catalytic activity">
    <reaction evidence="8 9">
        <text>L-lysyl-[protein] + acetyl-CoA = N(6)-acetyl-L-lysyl-[protein] + CoA + H(+)</text>
        <dbReference type="Rhea" id="RHEA:45948"/>
        <dbReference type="Rhea" id="RHEA-COMP:9752"/>
        <dbReference type="Rhea" id="RHEA-COMP:10731"/>
        <dbReference type="ChEBI" id="CHEBI:15378"/>
        <dbReference type="ChEBI" id="CHEBI:29969"/>
        <dbReference type="ChEBI" id="CHEBI:57287"/>
        <dbReference type="ChEBI" id="CHEBI:57288"/>
        <dbReference type="ChEBI" id="CHEBI:61930"/>
        <dbReference type="EC" id="2.3.1.48"/>
    </reaction>
</comment>
<evidence type="ECO:0000256" key="10">
    <source>
        <dbReference type="PIRSR" id="PIRSR038084-1"/>
    </source>
</evidence>
<feature type="active site" description="Proton donor/acceptor" evidence="10">
    <location>
        <position position="264"/>
    </location>
</feature>
<keyword evidence="5 9" id="KW-0808">Transferase</keyword>
<dbReference type="Gene3D" id="3.90.360.10">
    <property type="entry name" value="Histone acetyl transferase 1 (HAT1), N-terminal domain"/>
    <property type="match status" value="1"/>
</dbReference>
<dbReference type="Gene3D" id="1.10.10.390">
    <property type="match status" value="1"/>
</dbReference>
<dbReference type="InterPro" id="IPR017380">
    <property type="entry name" value="Hist_AcTrfase_B-typ_cat-su"/>
</dbReference>
<keyword evidence="7 9" id="KW-0012">Acyltransferase</keyword>
<dbReference type="GO" id="GO:0005634">
    <property type="term" value="C:nucleus"/>
    <property type="evidence" value="ECO:0007669"/>
    <property type="project" value="UniProtKB-SubCell"/>
</dbReference>
<evidence type="ECO:0000256" key="2">
    <source>
        <dbReference type="ARBA" id="ARBA00010543"/>
    </source>
</evidence>
<evidence type="ECO:0000313" key="14">
    <source>
        <dbReference type="EMBL" id="OVF08536.1"/>
    </source>
</evidence>
<dbReference type="GO" id="GO:0004402">
    <property type="term" value="F:histone acetyltransferase activity"/>
    <property type="evidence" value="ECO:0007669"/>
    <property type="project" value="UniProtKB-UniRule"/>
</dbReference>
<accession>A0AA91T1W7</accession>
<dbReference type="GO" id="GO:0042393">
    <property type="term" value="F:histone binding"/>
    <property type="evidence" value="ECO:0007669"/>
    <property type="project" value="InterPro"/>
</dbReference>
<dbReference type="PANTHER" id="PTHR12046">
    <property type="entry name" value="HISTONE ACETYLTRANSFERASE TYPE B CATALYTIC SUBUNIT"/>
    <property type="match status" value="1"/>
</dbReference>
<comment type="subcellular location">
    <subcellularLocation>
        <location evidence="9">Cytoplasm</location>
    </subcellularLocation>
    <subcellularLocation>
        <location evidence="1 9">Nucleus</location>
    </subcellularLocation>
</comment>